<evidence type="ECO:0000313" key="4">
    <source>
        <dbReference type="Proteomes" id="UP000008810"/>
    </source>
</evidence>
<reference evidence="2" key="2">
    <citation type="submission" date="2017-06" db="EMBL/GenBank/DDBJ databases">
        <title>WGS assembly of Brachypodium distachyon.</title>
        <authorList>
            <consortium name="The International Brachypodium Initiative"/>
            <person name="Lucas S."/>
            <person name="Harmon-Smith M."/>
            <person name="Lail K."/>
            <person name="Tice H."/>
            <person name="Grimwood J."/>
            <person name="Bruce D."/>
            <person name="Barry K."/>
            <person name="Shu S."/>
            <person name="Lindquist E."/>
            <person name="Wang M."/>
            <person name="Pitluck S."/>
            <person name="Vogel J.P."/>
            <person name="Garvin D.F."/>
            <person name="Mockler T.C."/>
            <person name="Schmutz J."/>
            <person name="Rokhsar D."/>
            <person name="Bevan M.W."/>
        </authorList>
    </citation>
    <scope>NUCLEOTIDE SEQUENCE</scope>
    <source>
        <strain evidence="2">Bd21</strain>
    </source>
</reference>
<dbReference type="AlphaFoldDB" id="A0A2K2DML2"/>
<name>A0A2K2DML2_BRADI</name>
<evidence type="ECO:0000313" key="2">
    <source>
        <dbReference type="EMBL" id="PNT75512.1"/>
    </source>
</evidence>
<sequence>MREPTHFAQLGLRPDPLSGLVFASQSLGLSYMAQGSNPCFPFSPASHESPRLSPFSPSACGAVASNPKQPKPGRADAVERWDAHKISRPRSRSPASSCGSCASPGRADSCERWDISKIKKNPATSMISGERYKRPPSRASSAERWDAHKKPRDDAVSDADCQSTGDRPIIHKEEPLGDETTEMEETAPRTHLVFSGPTFVASPEPSMLPMPAFFPRRSGMIPLPGFVQAH</sequence>
<dbReference type="InterPro" id="IPR028322">
    <property type="entry name" value="PNRC-like_rgn"/>
</dbReference>
<organism evidence="2">
    <name type="scientific">Brachypodium distachyon</name>
    <name type="common">Purple false brome</name>
    <name type="synonym">Trachynia distachya</name>
    <dbReference type="NCBI Taxonomy" id="15368"/>
    <lineage>
        <taxon>Eukaryota</taxon>
        <taxon>Viridiplantae</taxon>
        <taxon>Streptophyta</taxon>
        <taxon>Embryophyta</taxon>
        <taxon>Tracheophyta</taxon>
        <taxon>Spermatophyta</taxon>
        <taxon>Magnoliopsida</taxon>
        <taxon>Liliopsida</taxon>
        <taxon>Poales</taxon>
        <taxon>Poaceae</taxon>
        <taxon>BOP clade</taxon>
        <taxon>Pooideae</taxon>
        <taxon>Stipodae</taxon>
        <taxon>Brachypodieae</taxon>
        <taxon>Brachypodium</taxon>
    </lineage>
</organism>
<dbReference type="FunCoup" id="A0A2K2DML2">
    <property type="interactions" value="493"/>
</dbReference>
<feature type="compositionally biased region" description="Basic and acidic residues" evidence="1">
    <location>
        <begin position="141"/>
        <end position="155"/>
    </location>
</feature>
<accession>A0A2K2DML2</accession>
<proteinExistence type="predicted"/>
<dbReference type="OrthoDB" id="696425at2759"/>
<evidence type="ECO:0000313" key="3">
    <source>
        <dbReference type="EnsemblPlants" id="PNT75512"/>
    </source>
</evidence>
<dbReference type="EMBL" id="CM000880">
    <property type="protein sequence ID" value="PNT75512.1"/>
    <property type="molecule type" value="Genomic_DNA"/>
</dbReference>
<dbReference type="Pfam" id="PF15365">
    <property type="entry name" value="PNRC"/>
    <property type="match status" value="1"/>
</dbReference>
<dbReference type="PANTHER" id="PTHR35361">
    <property type="entry name" value="OS08G0443700 PROTEIN"/>
    <property type="match status" value="1"/>
</dbReference>
<reference evidence="3" key="3">
    <citation type="submission" date="2018-08" db="UniProtKB">
        <authorList>
            <consortium name="EnsemblPlants"/>
        </authorList>
    </citation>
    <scope>IDENTIFICATION</scope>
    <source>
        <strain evidence="3">cv. Bd21</strain>
    </source>
</reference>
<feature type="region of interest" description="Disordered" evidence="1">
    <location>
        <begin position="121"/>
        <end position="191"/>
    </location>
</feature>
<gene>
    <name evidence="2" type="ORF">BRADI_1g33843v3</name>
</gene>
<reference evidence="2 3" key="1">
    <citation type="journal article" date="2010" name="Nature">
        <title>Genome sequencing and analysis of the model grass Brachypodium distachyon.</title>
        <authorList>
            <consortium name="International Brachypodium Initiative"/>
        </authorList>
    </citation>
    <scope>NUCLEOTIDE SEQUENCE [LARGE SCALE GENOMIC DNA]</scope>
    <source>
        <strain evidence="2 3">Bd21</strain>
    </source>
</reference>
<feature type="region of interest" description="Disordered" evidence="1">
    <location>
        <begin position="40"/>
        <end position="108"/>
    </location>
</feature>
<dbReference type="InParanoid" id="A0A2K2DML2"/>
<feature type="compositionally biased region" description="Basic and acidic residues" evidence="1">
    <location>
        <begin position="73"/>
        <end position="85"/>
    </location>
</feature>
<dbReference type="Proteomes" id="UP000008810">
    <property type="component" value="Chromosome 1"/>
</dbReference>
<keyword evidence="4" id="KW-1185">Reference proteome</keyword>
<evidence type="ECO:0000256" key="1">
    <source>
        <dbReference type="SAM" id="MobiDB-lite"/>
    </source>
</evidence>
<feature type="compositionally biased region" description="Low complexity" evidence="1">
    <location>
        <begin position="92"/>
        <end position="107"/>
    </location>
</feature>
<protein>
    <submittedName>
        <fullName evidence="2 3">Uncharacterized protein</fullName>
    </submittedName>
</protein>
<dbReference type="GO" id="GO:0016071">
    <property type="term" value="P:mRNA metabolic process"/>
    <property type="evidence" value="ECO:0007669"/>
    <property type="project" value="UniProtKB-ARBA"/>
</dbReference>
<dbReference type="Gramene" id="PNT75512">
    <property type="protein sequence ID" value="PNT75512"/>
    <property type="gene ID" value="BRADI_1g33843v3"/>
</dbReference>
<dbReference type="EnsemblPlants" id="PNT75512">
    <property type="protein sequence ID" value="PNT75512"/>
    <property type="gene ID" value="BRADI_1g33843v3"/>
</dbReference>
<dbReference type="PANTHER" id="PTHR35361:SF8">
    <property type="entry name" value="REMORIN C-TERMINAL DOMAIN-CONTAINING PROTEIN"/>
    <property type="match status" value="1"/>
</dbReference>
<feature type="compositionally biased region" description="Acidic residues" evidence="1">
    <location>
        <begin position="176"/>
        <end position="185"/>
    </location>
</feature>